<sequence length="327" mass="36575">MNTALDDQLSLLEENMDLLTKRLKMTSASTRLILAATYTASGDRFDEAEFRRIDEQMKGATGWFTVLSREIRFCINAILIQKHAEPNSVRVIYGYLIKAGFARQQQTYIAAAILSGMNHPKAFQISEKAFSLYRLLKKEHPILTNKSDVSLIVLLVQLEEDVAELLEKEEHIYTYLNKNGFRKCDDLQTLACLLAYISESTGSKLAQKTARIKEALEDQKIRLRSSCYPIYGVLALLANEYETAGAVIEFYQQMRSKKISLFIGKDLYFQTAASLYINEVLNGENKQRLIDPSLLVMTEMVIRAQQAATAAAIAASTSAAAASNSGN</sequence>
<accession>A0ABW5RZ72</accession>
<organism evidence="1 2">
    <name type="scientific">Sporolactobacillus shoreicorticis</name>
    <dbReference type="NCBI Taxonomy" id="1923877"/>
    <lineage>
        <taxon>Bacteria</taxon>
        <taxon>Bacillati</taxon>
        <taxon>Bacillota</taxon>
        <taxon>Bacilli</taxon>
        <taxon>Bacillales</taxon>
        <taxon>Sporolactobacillaceae</taxon>
        <taxon>Sporolactobacillus</taxon>
    </lineage>
</organism>
<gene>
    <name evidence="1" type="ORF">ACFSUE_03935</name>
</gene>
<dbReference type="Pfam" id="PF13170">
    <property type="entry name" value="DUF4003"/>
    <property type="match status" value="1"/>
</dbReference>
<proteinExistence type="predicted"/>
<dbReference type="RefSeq" id="WP_253062866.1">
    <property type="nucleotide sequence ID" value="NZ_JAMXWM010000016.1"/>
</dbReference>
<dbReference type="InterPro" id="IPR025062">
    <property type="entry name" value="DUF4003"/>
</dbReference>
<comment type="caution">
    <text evidence="1">The sequence shown here is derived from an EMBL/GenBank/DDBJ whole genome shotgun (WGS) entry which is preliminary data.</text>
</comment>
<evidence type="ECO:0000313" key="2">
    <source>
        <dbReference type="Proteomes" id="UP001597399"/>
    </source>
</evidence>
<name>A0ABW5RZ72_9BACL</name>
<dbReference type="EMBL" id="JBHUMQ010000010">
    <property type="protein sequence ID" value="MFD2692781.1"/>
    <property type="molecule type" value="Genomic_DNA"/>
</dbReference>
<protein>
    <submittedName>
        <fullName evidence="1">DUF4003 family protein</fullName>
    </submittedName>
</protein>
<dbReference type="Proteomes" id="UP001597399">
    <property type="component" value="Unassembled WGS sequence"/>
</dbReference>
<keyword evidence="2" id="KW-1185">Reference proteome</keyword>
<reference evidence="2" key="1">
    <citation type="journal article" date="2019" name="Int. J. Syst. Evol. Microbiol.">
        <title>The Global Catalogue of Microorganisms (GCM) 10K type strain sequencing project: providing services to taxonomists for standard genome sequencing and annotation.</title>
        <authorList>
            <consortium name="The Broad Institute Genomics Platform"/>
            <consortium name="The Broad Institute Genome Sequencing Center for Infectious Disease"/>
            <person name="Wu L."/>
            <person name="Ma J."/>
        </authorList>
    </citation>
    <scope>NUCLEOTIDE SEQUENCE [LARGE SCALE GENOMIC DNA]</scope>
    <source>
        <strain evidence="2">TISTR 2466</strain>
    </source>
</reference>
<evidence type="ECO:0000313" key="1">
    <source>
        <dbReference type="EMBL" id="MFD2692781.1"/>
    </source>
</evidence>